<dbReference type="InterPro" id="IPR017896">
    <property type="entry name" value="4Fe4S_Fe-S-bd"/>
</dbReference>
<sequence length="250" mass="27682">MIMNKQPSRQRLRKSLLCIMFLLLPVVFNYVSPALIIMGASEGILNGSAIVFITLFFSSLLVGRAFCGWVCPPGATQEVCRFANDTPARGGKGNWIKYGIWLIWMGIILAMAIRAGGYHAVNFLYMQPPSGISTMTVADYIRYYAIVGVIVAFTLLGGRRPMCHYFCWMAPFMIIGTAIKNAVKWPSLHLRANKDACINCKLCTKHCPMSLNVHEMAQTGSMKNAECILCGECVDNCPKQVISYSFGTPQ</sequence>
<dbReference type="PROSITE" id="PS00198">
    <property type="entry name" value="4FE4S_FER_1"/>
    <property type="match status" value="1"/>
</dbReference>
<keyword evidence="6" id="KW-0411">Iron-sulfur</keyword>
<evidence type="ECO:0000256" key="6">
    <source>
        <dbReference type="ARBA" id="ARBA00023014"/>
    </source>
</evidence>
<evidence type="ECO:0000256" key="7">
    <source>
        <dbReference type="SAM" id="Phobius"/>
    </source>
</evidence>
<name>A0A081BPZ7_9BACT</name>
<feature type="transmembrane region" description="Helical" evidence="7">
    <location>
        <begin position="141"/>
        <end position="158"/>
    </location>
</feature>
<keyword evidence="7" id="KW-0472">Membrane</keyword>
<dbReference type="Proteomes" id="UP000030700">
    <property type="component" value="Unassembled WGS sequence"/>
</dbReference>
<dbReference type="Pfam" id="PF13237">
    <property type="entry name" value="Fer4_10"/>
    <property type="match status" value="1"/>
</dbReference>
<evidence type="ECO:0000256" key="2">
    <source>
        <dbReference type="ARBA" id="ARBA00022485"/>
    </source>
</evidence>
<feature type="transmembrane region" description="Helical" evidence="7">
    <location>
        <begin position="98"/>
        <end position="121"/>
    </location>
</feature>
<dbReference type="InterPro" id="IPR017900">
    <property type="entry name" value="4Fe4S_Fe_S_CS"/>
</dbReference>
<keyword evidence="4" id="KW-0249">Electron transport</keyword>
<evidence type="ECO:0000313" key="9">
    <source>
        <dbReference type="EMBL" id="GAK52463.1"/>
    </source>
</evidence>
<accession>A0A081BPZ7</accession>
<feature type="domain" description="4Fe-4S ferredoxin-type" evidence="8">
    <location>
        <begin position="218"/>
        <end position="247"/>
    </location>
</feature>
<dbReference type="HOGENOM" id="CLU_076047_0_0_0"/>
<evidence type="ECO:0000259" key="8">
    <source>
        <dbReference type="PROSITE" id="PS51379"/>
    </source>
</evidence>
<protein>
    <submittedName>
        <fullName evidence="9">4Fe-4S ferredoxin, iron-sulfur binding</fullName>
    </submittedName>
</protein>
<evidence type="ECO:0000313" key="10">
    <source>
        <dbReference type="Proteomes" id="UP000030700"/>
    </source>
</evidence>
<keyword evidence="7" id="KW-0812">Transmembrane</keyword>
<keyword evidence="10" id="KW-1185">Reference proteome</keyword>
<dbReference type="PROSITE" id="PS51379">
    <property type="entry name" value="4FE4S_FER_2"/>
    <property type="match status" value="2"/>
</dbReference>
<keyword evidence="1" id="KW-0813">Transport</keyword>
<dbReference type="PANTHER" id="PTHR30176:SF3">
    <property type="entry name" value="FERREDOXIN-TYPE PROTEIN NAPH"/>
    <property type="match status" value="1"/>
</dbReference>
<dbReference type="Pfam" id="PF12801">
    <property type="entry name" value="Fer4_5"/>
    <property type="match status" value="2"/>
</dbReference>
<evidence type="ECO:0000256" key="1">
    <source>
        <dbReference type="ARBA" id="ARBA00022448"/>
    </source>
</evidence>
<dbReference type="PANTHER" id="PTHR30176">
    <property type="entry name" value="FERREDOXIN-TYPE PROTEIN NAPH"/>
    <property type="match status" value="1"/>
</dbReference>
<dbReference type="AlphaFoldDB" id="A0A081BPZ7"/>
<keyword evidence="2" id="KW-0004">4Fe-4S</keyword>
<organism evidence="9">
    <name type="scientific">Candidatus Moduliflexus flocculans</name>
    <dbReference type="NCBI Taxonomy" id="1499966"/>
    <lineage>
        <taxon>Bacteria</taxon>
        <taxon>Candidatus Moduliflexota</taxon>
        <taxon>Candidatus Moduliflexia</taxon>
        <taxon>Candidatus Moduliflexales</taxon>
        <taxon>Candidatus Moduliflexaceae</taxon>
    </lineage>
</organism>
<dbReference type="GO" id="GO:0051539">
    <property type="term" value="F:4 iron, 4 sulfur cluster binding"/>
    <property type="evidence" value="ECO:0007669"/>
    <property type="project" value="UniProtKB-KW"/>
</dbReference>
<keyword evidence="3" id="KW-0479">Metal-binding</keyword>
<keyword evidence="7" id="KW-1133">Transmembrane helix</keyword>
<dbReference type="EMBL" id="DF820458">
    <property type="protein sequence ID" value="GAK52463.1"/>
    <property type="molecule type" value="Genomic_DNA"/>
</dbReference>
<dbReference type="Gene3D" id="3.30.70.20">
    <property type="match status" value="1"/>
</dbReference>
<feature type="transmembrane region" description="Helical" evidence="7">
    <location>
        <begin position="43"/>
        <end position="62"/>
    </location>
</feature>
<dbReference type="STRING" id="1499966.U14_03714"/>
<dbReference type="GO" id="GO:0046872">
    <property type="term" value="F:metal ion binding"/>
    <property type="evidence" value="ECO:0007669"/>
    <property type="project" value="UniProtKB-KW"/>
</dbReference>
<reference evidence="9" key="1">
    <citation type="journal article" date="2015" name="PeerJ">
        <title>First genomic representation of candidate bacterial phylum KSB3 points to enhanced environmental sensing as a trigger of wastewater bulking.</title>
        <authorList>
            <person name="Sekiguchi Y."/>
            <person name="Ohashi A."/>
            <person name="Parks D.H."/>
            <person name="Yamauchi T."/>
            <person name="Tyson G.W."/>
            <person name="Hugenholtz P."/>
        </authorList>
    </citation>
    <scope>NUCLEOTIDE SEQUENCE [LARGE SCALE GENOMIC DNA]</scope>
</reference>
<dbReference type="InterPro" id="IPR051684">
    <property type="entry name" value="Electron_Trans/Redox"/>
</dbReference>
<dbReference type="SUPFAM" id="SSF54862">
    <property type="entry name" value="4Fe-4S ferredoxins"/>
    <property type="match status" value="1"/>
</dbReference>
<evidence type="ECO:0000256" key="5">
    <source>
        <dbReference type="ARBA" id="ARBA00023004"/>
    </source>
</evidence>
<dbReference type="GO" id="GO:0005886">
    <property type="term" value="C:plasma membrane"/>
    <property type="evidence" value="ECO:0007669"/>
    <property type="project" value="TreeGrafter"/>
</dbReference>
<proteinExistence type="predicted"/>
<evidence type="ECO:0000256" key="3">
    <source>
        <dbReference type="ARBA" id="ARBA00022723"/>
    </source>
</evidence>
<feature type="domain" description="4Fe-4S ferredoxin-type" evidence="8">
    <location>
        <begin position="188"/>
        <end position="216"/>
    </location>
</feature>
<keyword evidence="5" id="KW-0408">Iron</keyword>
<evidence type="ECO:0000256" key="4">
    <source>
        <dbReference type="ARBA" id="ARBA00022982"/>
    </source>
</evidence>
<gene>
    <name evidence="9" type="ORF">U14_03714</name>
</gene>